<dbReference type="InterPro" id="IPR036396">
    <property type="entry name" value="Cyt_P450_sf"/>
</dbReference>
<dbReference type="Gene3D" id="1.10.630.10">
    <property type="entry name" value="Cytochrome P450"/>
    <property type="match status" value="1"/>
</dbReference>
<accession>A0A9P4KJ04</accession>
<gene>
    <name evidence="6" type="ORF">CC78DRAFT_511475</name>
</gene>
<dbReference type="PRINTS" id="PR00385">
    <property type="entry name" value="P450"/>
</dbReference>
<dbReference type="OrthoDB" id="3934656at2759"/>
<dbReference type="AlphaFoldDB" id="A0A9P4KJ04"/>
<name>A0A9P4KJ04_9PLEO</name>
<evidence type="ECO:0000313" key="6">
    <source>
        <dbReference type="EMBL" id="KAF2267775.1"/>
    </source>
</evidence>
<keyword evidence="3 4" id="KW-0408">Iron</keyword>
<keyword evidence="7" id="KW-1185">Reference proteome</keyword>
<dbReference type="PANTHER" id="PTHR24305:SF190">
    <property type="entry name" value="P450, PUTATIVE (EUROFUNG)-RELATED"/>
    <property type="match status" value="1"/>
</dbReference>
<keyword evidence="4 5" id="KW-0349">Heme</keyword>
<dbReference type="GO" id="GO:0005506">
    <property type="term" value="F:iron ion binding"/>
    <property type="evidence" value="ECO:0007669"/>
    <property type="project" value="InterPro"/>
</dbReference>
<dbReference type="InterPro" id="IPR050121">
    <property type="entry name" value="Cytochrome_P450_monoxygenase"/>
</dbReference>
<keyword evidence="2 4" id="KW-0479">Metal-binding</keyword>
<reference evidence="7" key="1">
    <citation type="journal article" date="2020" name="Stud. Mycol.">
        <title>101 Dothideomycetes genomes: A test case for predicting lifestyles and emergence of pathogens.</title>
        <authorList>
            <person name="Haridas S."/>
            <person name="Albert R."/>
            <person name="Binder M."/>
            <person name="Bloem J."/>
            <person name="LaButti K."/>
            <person name="Salamov A."/>
            <person name="Andreopoulos B."/>
            <person name="Baker S."/>
            <person name="Barry K."/>
            <person name="Bills G."/>
            <person name="Bluhm B."/>
            <person name="Cannon C."/>
            <person name="Castanera R."/>
            <person name="Culley D."/>
            <person name="Daum C."/>
            <person name="Ezra D."/>
            <person name="Gonzalez J."/>
            <person name="Henrissat B."/>
            <person name="Kuo A."/>
            <person name="Liang C."/>
            <person name="Lipzen A."/>
            <person name="Lutzoni F."/>
            <person name="Magnuson J."/>
            <person name="Mondo S."/>
            <person name="Nolan M."/>
            <person name="Ohm R."/>
            <person name="Pangilinan J."/>
            <person name="Park H.-J."/>
            <person name="Ramirez L."/>
            <person name="Alfaro M."/>
            <person name="Sun H."/>
            <person name="Tritt A."/>
            <person name="Yoshinaga Y."/>
            <person name="Zwiers L.-H."/>
            <person name="Turgeon B."/>
            <person name="Goodwin S."/>
            <person name="Spatafora J."/>
            <person name="Crous P."/>
            <person name="Grigoriev I."/>
        </authorList>
    </citation>
    <scope>NUCLEOTIDE SEQUENCE [LARGE SCALE GENOMIC DNA]</scope>
    <source>
        <strain evidence="7">CBS 304.66</strain>
    </source>
</reference>
<dbReference type="InterPro" id="IPR017972">
    <property type="entry name" value="Cyt_P450_CS"/>
</dbReference>
<comment type="cofactor">
    <cofactor evidence="1 4">
        <name>heme</name>
        <dbReference type="ChEBI" id="CHEBI:30413"/>
    </cofactor>
</comment>
<proteinExistence type="inferred from homology"/>
<dbReference type="PRINTS" id="PR00463">
    <property type="entry name" value="EP450I"/>
</dbReference>
<comment type="similarity">
    <text evidence="5">Belongs to the cytochrome P450 family.</text>
</comment>
<dbReference type="InterPro" id="IPR002401">
    <property type="entry name" value="Cyt_P450_E_grp-I"/>
</dbReference>
<dbReference type="PANTHER" id="PTHR24305">
    <property type="entry name" value="CYTOCHROME P450"/>
    <property type="match status" value="1"/>
</dbReference>
<feature type="binding site" description="axial binding residue" evidence="4">
    <location>
        <position position="434"/>
    </location>
    <ligand>
        <name>heme</name>
        <dbReference type="ChEBI" id="CHEBI:30413"/>
    </ligand>
    <ligandPart>
        <name>Fe</name>
        <dbReference type="ChEBI" id="CHEBI:18248"/>
    </ligandPart>
</feature>
<evidence type="ECO:0000256" key="5">
    <source>
        <dbReference type="RuleBase" id="RU000461"/>
    </source>
</evidence>
<protein>
    <submittedName>
        <fullName evidence="6">Cytochrome P450</fullName>
    </submittedName>
</protein>
<dbReference type="SUPFAM" id="SSF48264">
    <property type="entry name" value="Cytochrome P450"/>
    <property type="match status" value="1"/>
</dbReference>
<dbReference type="Pfam" id="PF00067">
    <property type="entry name" value="p450"/>
    <property type="match status" value="1"/>
</dbReference>
<evidence type="ECO:0000256" key="2">
    <source>
        <dbReference type="ARBA" id="ARBA00022723"/>
    </source>
</evidence>
<dbReference type="CDD" id="cd11060">
    <property type="entry name" value="CYP57A1-like"/>
    <property type="match status" value="1"/>
</dbReference>
<sequence length="488" mass="55351">MLSPITIVFATAFLFSFCRLLLQLYSSTKQNIPGPFFARLTRLWYLKKVRQRNFHETNIKLHKKYGPIVRIAPNEFSVDDPEAIKVIYGHGTNFNKSPWYYASGHPVVPDLFTDRNARTHAILRRKVASLYSMTTLLHMEPCVNECTILLTERFREFAHHGTTINLQHWLQCYAFDLIGLITVAKRFGFLNDGHDPHNLFPALHAYLQHCADVGIYSEFHPLIHKLQSLLKRGNPVIRNFTTEQIDKRIGEFGDVEKKPGIADDFLAKTLQKNAEDPEGFTMQEVFLTCLTNIGAGSDTTSISLCAVFWFLLKNPDSFAKLRAEIDNSGIDQISFQDAQKLPYMQAVIKEAMRVHPVTGLPLGRVVPKGGATIAGKHLPEGSVVGVNTWVAHNNTQVFGSDAATFNPDRWLQSEESTKSMDRYYLPFGHGSRTCIGKNISLMEISVLVPALVRKFDFELVDPGVELQCENIWFVKQKNVFCKVRMRDS</sequence>
<evidence type="ECO:0000313" key="7">
    <source>
        <dbReference type="Proteomes" id="UP000800093"/>
    </source>
</evidence>
<dbReference type="InterPro" id="IPR001128">
    <property type="entry name" value="Cyt_P450"/>
</dbReference>
<organism evidence="6 7">
    <name type="scientific">Lojkania enalia</name>
    <dbReference type="NCBI Taxonomy" id="147567"/>
    <lineage>
        <taxon>Eukaryota</taxon>
        <taxon>Fungi</taxon>
        <taxon>Dikarya</taxon>
        <taxon>Ascomycota</taxon>
        <taxon>Pezizomycotina</taxon>
        <taxon>Dothideomycetes</taxon>
        <taxon>Pleosporomycetidae</taxon>
        <taxon>Pleosporales</taxon>
        <taxon>Pleosporales incertae sedis</taxon>
        <taxon>Lojkania</taxon>
    </lineage>
</organism>
<dbReference type="PROSITE" id="PS00086">
    <property type="entry name" value="CYTOCHROME_P450"/>
    <property type="match status" value="1"/>
</dbReference>
<evidence type="ECO:0000256" key="4">
    <source>
        <dbReference type="PIRSR" id="PIRSR602401-1"/>
    </source>
</evidence>
<dbReference type="FunFam" id="1.10.630.10:FF:000050">
    <property type="entry name" value="Cytochrome P450 monooxygenase"/>
    <property type="match status" value="1"/>
</dbReference>
<keyword evidence="5" id="KW-0560">Oxidoreductase</keyword>
<dbReference type="GO" id="GO:0020037">
    <property type="term" value="F:heme binding"/>
    <property type="evidence" value="ECO:0007669"/>
    <property type="project" value="InterPro"/>
</dbReference>
<evidence type="ECO:0000256" key="3">
    <source>
        <dbReference type="ARBA" id="ARBA00023004"/>
    </source>
</evidence>
<evidence type="ECO:0000256" key="1">
    <source>
        <dbReference type="ARBA" id="ARBA00001971"/>
    </source>
</evidence>
<keyword evidence="5" id="KW-0503">Monooxygenase</keyword>
<dbReference type="GO" id="GO:0004497">
    <property type="term" value="F:monooxygenase activity"/>
    <property type="evidence" value="ECO:0007669"/>
    <property type="project" value="UniProtKB-KW"/>
</dbReference>
<dbReference type="GO" id="GO:0016705">
    <property type="term" value="F:oxidoreductase activity, acting on paired donors, with incorporation or reduction of molecular oxygen"/>
    <property type="evidence" value="ECO:0007669"/>
    <property type="project" value="InterPro"/>
</dbReference>
<dbReference type="Proteomes" id="UP000800093">
    <property type="component" value="Unassembled WGS sequence"/>
</dbReference>
<comment type="caution">
    <text evidence="6">The sequence shown here is derived from an EMBL/GenBank/DDBJ whole genome shotgun (WGS) entry which is preliminary data.</text>
</comment>
<dbReference type="EMBL" id="ML986589">
    <property type="protein sequence ID" value="KAF2267775.1"/>
    <property type="molecule type" value="Genomic_DNA"/>
</dbReference>